<evidence type="ECO:0000256" key="5">
    <source>
        <dbReference type="ARBA" id="ARBA00022729"/>
    </source>
</evidence>
<evidence type="ECO:0000256" key="9">
    <source>
        <dbReference type="ARBA" id="ARBA00023237"/>
    </source>
</evidence>
<evidence type="ECO:0000256" key="6">
    <source>
        <dbReference type="ARBA" id="ARBA00023077"/>
    </source>
</evidence>
<feature type="domain" description="TonB-dependent receptor-like beta-barrel" evidence="10">
    <location>
        <begin position="194"/>
        <end position="464"/>
    </location>
</feature>
<feature type="non-terminal residue" evidence="11">
    <location>
        <position position="1"/>
    </location>
</feature>
<evidence type="ECO:0000256" key="7">
    <source>
        <dbReference type="ARBA" id="ARBA00023136"/>
    </source>
</evidence>
<proteinExistence type="predicted"/>
<keyword evidence="4" id="KW-0812">Transmembrane</keyword>
<keyword evidence="3" id="KW-1134">Transmembrane beta strand</keyword>
<gene>
    <name evidence="11" type="ORF">ENO08_02330</name>
</gene>
<evidence type="ECO:0000256" key="4">
    <source>
        <dbReference type="ARBA" id="ARBA00022692"/>
    </source>
</evidence>
<name>A0A7V2AU45_UNCEI</name>
<dbReference type="Pfam" id="PF00593">
    <property type="entry name" value="TonB_dep_Rec_b-barrel"/>
    <property type="match status" value="1"/>
</dbReference>
<evidence type="ECO:0000313" key="11">
    <source>
        <dbReference type="EMBL" id="HER43281.1"/>
    </source>
</evidence>
<evidence type="ECO:0000256" key="2">
    <source>
        <dbReference type="ARBA" id="ARBA00022448"/>
    </source>
</evidence>
<keyword evidence="6" id="KW-0798">TonB box</keyword>
<evidence type="ECO:0000256" key="1">
    <source>
        <dbReference type="ARBA" id="ARBA00004571"/>
    </source>
</evidence>
<keyword evidence="5" id="KW-0732">Signal</keyword>
<dbReference type="GO" id="GO:0044718">
    <property type="term" value="P:siderophore transmembrane transport"/>
    <property type="evidence" value="ECO:0007669"/>
    <property type="project" value="TreeGrafter"/>
</dbReference>
<keyword evidence="7" id="KW-0472">Membrane</keyword>
<dbReference type="EMBL" id="DSEC01000162">
    <property type="protein sequence ID" value="HER43281.1"/>
    <property type="molecule type" value="Genomic_DNA"/>
</dbReference>
<dbReference type="InterPro" id="IPR039426">
    <property type="entry name" value="TonB-dep_rcpt-like"/>
</dbReference>
<dbReference type="SUPFAM" id="SSF56935">
    <property type="entry name" value="Porins"/>
    <property type="match status" value="1"/>
</dbReference>
<evidence type="ECO:0000256" key="8">
    <source>
        <dbReference type="ARBA" id="ARBA00023170"/>
    </source>
</evidence>
<dbReference type="InterPro" id="IPR000531">
    <property type="entry name" value="Beta-barrel_TonB"/>
</dbReference>
<organism evidence="11">
    <name type="scientific">Eiseniibacteriota bacterium</name>
    <dbReference type="NCBI Taxonomy" id="2212470"/>
    <lineage>
        <taxon>Bacteria</taxon>
        <taxon>Candidatus Eiseniibacteriota</taxon>
    </lineage>
</organism>
<comment type="caution">
    <text evidence="11">The sequence shown here is derived from an EMBL/GenBank/DDBJ whole genome shotgun (WGS) entry which is preliminary data.</text>
</comment>
<dbReference type="AlphaFoldDB" id="A0A7V2AU45"/>
<keyword evidence="8 11" id="KW-0675">Receptor</keyword>
<dbReference type="GO" id="GO:0015344">
    <property type="term" value="F:siderophore uptake transmembrane transporter activity"/>
    <property type="evidence" value="ECO:0007669"/>
    <property type="project" value="TreeGrafter"/>
</dbReference>
<dbReference type="Gene3D" id="2.40.170.20">
    <property type="entry name" value="TonB-dependent receptor, beta-barrel domain"/>
    <property type="match status" value="1"/>
</dbReference>
<sequence length="490" mass="54349">ISLGAGAGILRLRAHASRTRSSGDFGFLDDAATPLNPLDDRASTRLNNDFSSWNVIGRAEIDLHGALELSLCHNALLREGGVPGIGTNQSLTARSERNTHITYLEAKPEPLLSRRIEPAFTLFHSWTADRFHDSAGEITAARQETDNRIVVHGGHGRLRLYPHRFPLSLDLFFEGRKERFHPVSLIPEPAAGPDRLRSARTFSISADARPAGDRLVLTAGGRIERHTSEFYEESPFPWLPPAPTGRVTSTERTPQAGFRWHLLPRLCIKGNWGRYHRIPTFLELFGNLGSVTGNPELEPERGVNRDIGVIVRADRFLMLENPFLELVYMDNEVENLILFFPNSQYTSFPVNIGSASIRGIEATCSGSIGRILGLSGSYALLDGRDTGPIPYYNGNRLAGRPVHQASGRIDIARAHWKAGYELHYIGSNYLDRANMTEAPARTIHNAMIEISSRGFSISLEGRNLGDDRISDVNGFPLPGRSFYTTVSYSR</sequence>
<dbReference type="PANTHER" id="PTHR30069:SF29">
    <property type="entry name" value="HEMOGLOBIN AND HEMOGLOBIN-HAPTOGLOBIN-BINDING PROTEIN 1-RELATED"/>
    <property type="match status" value="1"/>
</dbReference>
<keyword evidence="9" id="KW-0998">Cell outer membrane</keyword>
<protein>
    <submittedName>
        <fullName evidence="11">TonB-dependent receptor</fullName>
    </submittedName>
</protein>
<dbReference type="PANTHER" id="PTHR30069">
    <property type="entry name" value="TONB-DEPENDENT OUTER MEMBRANE RECEPTOR"/>
    <property type="match status" value="1"/>
</dbReference>
<dbReference type="Proteomes" id="UP000886069">
    <property type="component" value="Unassembled WGS sequence"/>
</dbReference>
<dbReference type="InterPro" id="IPR036942">
    <property type="entry name" value="Beta-barrel_TonB_sf"/>
</dbReference>
<comment type="subcellular location">
    <subcellularLocation>
        <location evidence="1">Cell outer membrane</location>
        <topology evidence="1">Multi-pass membrane protein</topology>
    </subcellularLocation>
</comment>
<accession>A0A7V2AU45</accession>
<keyword evidence="2" id="KW-0813">Transport</keyword>
<dbReference type="GO" id="GO:0009279">
    <property type="term" value="C:cell outer membrane"/>
    <property type="evidence" value="ECO:0007669"/>
    <property type="project" value="UniProtKB-SubCell"/>
</dbReference>
<evidence type="ECO:0000256" key="3">
    <source>
        <dbReference type="ARBA" id="ARBA00022452"/>
    </source>
</evidence>
<evidence type="ECO:0000259" key="10">
    <source>
        <dbReference type="Pfam" id="PF00593"/>
    </source>
</evidence>
<reference evidence="11" key="1">
    <citation type="journal article" date="2020" name="mSystems">
        <title>Genome- and Community-Level Interaction Insights into Carbon Utilization and Element Cycling Functions of Hydrothermarchaeota in Hydrothermal Sediment.</title>
        <authorList>
            <person name="Zhou Z."/>
            <person name="Liu Y."/>
            <person name="Xu W."/>
            <person name="Pan J."/>
            <person name="Luo Z.H."/>
            <person name="Li M."/>
        </authorList>
    </citation>
    <scope>NUCLEOTIDE SEQUENCE [LARGE SCALE GENOMIC DNA]</scope>
    <source>
        <strain evidence="11">SpSt-1233</strain>
    </source>
</reference>